<proteinExistence type="predicted"/>
<keyword evidence="1" id="KW-1133">Transmembrane helix</keyword>
<name>A0A183E9Z9_9BILA</name>
<protein>
    <submittedName>
        <fullName evidence="2 4">Uncharacterized protein</fullName>
    </submittedName>
</protein>
<accession>A0A183E9Z9</accession>
<dbReference type="WBParaSite" id="GPUH_0001781401-mRNA-1">
    <property type="protein sequence ID" value="GPUH_0001781401-mRNA-1"/>
    <property type="gene ID" value="GPUH_0001781401"/>
</dbReference>
<keyword evidence="3" id="KW-1185">Reference proteome</keyword>
<reference evidence="2 3" key="2">
    <citation type="submission" date="2018-11" db="EMBL/GenBank/DDBJ databases">
        <authorList>
            <consortium name="Pathogen Informatics"/>
        </authorList>
    </citation>
    <scope>NUCLEOTIDE SEQUENCE [LARGE SCALE GENOMIC DNA]</scope>
</reference>
<evidence type="ECO:0000313" key="2">
    <source>
        <dbReference type="EMBL" id="VDN30456.1"/>
    </source>
</evidence>
<gene>
    <name evidence="2" type="ORF">GPUH_LOCUS17789</name>
</gene>
<evidence type="ECO:0000256" key="1">
    <source>
        <dbReference type="SAM" id="Phobius"/>
    </source>
</evidence>
<evidence type="ECO:0000313" key="4">
    <source>
        <dbReference type="WBParaSite" id="GPUH_0001781401-mRNA-1"/>
    </source>
</evidence>
<keyword evidence="1" id="KW-0472">Membrane</keyword>
<keyword evidence="1" id="KW-0812">Transmembrane</keyword>
<dbReference type="EMBL" id="UYRT01085697">
    <property type="protein sequence ID" value="VDN30456.1"/>
    <property type="molecule type" value="Genomic_DNA"/>
</dbReference>
<dbReference type="Proteomes" id="UP000271098">
    <property type="component" value="Unassembled WGS sequence"/>
</dbReference>
<evidence type="ECO:0000313" key="3">
    <source>
        <dbReference type="Proteomes" id="UP000271098"/>
    </source>
</evidence>
<organism evidence="4">
    <name type="scientific">Gongylonema pulchrum</name>
    <dbReference type="NCBI Taxonomy" id="637853"/>
    <lineage>
        <taxon>Eukaryota</taxon>
        <taxon>Metazoa</taxon>
        <taxon>Ecdysozoa</taxon>
        <taxon>Nematoda</taxon>
        <taxon>Chromadorea</taxon>
        <taxon>Rhabditida</taxon>
        <taxon>Spirurina</taxon>
        <taxon>Spiruromorpha</taxon>
        <taxon>Spiruroidea</taxon>
        <taxon>Gongylonematidae</taxon>
        <taxon>Gongylonema</taxon>
    </lineage>
</organism>
<reference evidence="4" key="1">
    <citation type="submission" date="2016-06" db="UniProtKB">
        <authorList>
            <consortium name="WormBaseParasite"/>
        </authorList>
    </citation>
    <scope>IDENTIFICATION</scope>
</reference>
<feature type="transmembrane region" description="Helical" evidence="1">
    <location>
        <begin position="66"/>
        <end position="89"/>
    </location>
</feature>
<sequence>MTAKAVSDLTAYRPFPTDGGCKWFGTAPLCNHHCPPEYDYIRSSNEVIRLNVHGADDGWVRFQHTIFTAGTIIMVTVAHWIAPSTLSLIRFY</sequence>
<dbReference type="OrthoDB" id="5854748at2759"/>
<dbReference type="AlphaFoldDB" id="A0A183E9Z9"/>